<keyword evidence="2" id="KW-1185">Reference proteome</keyword>
<dbReference type="Proteomes" id="UP000765509">
    <property type="component" value="Unassembled WGS sequence"/>
</dbReference>
<comment type="caution">
    <text evidence="1">The sequence shown here is derived from an EMBL/GenBank/DDBJ whole genome shotgun (WGS) entry which is preliminary data.</text>
</comment>
<accession>A0A9Q3DW11</accession>
<name>A0A9Q3DW11_9BASI</name>
<reference evidence="1" key="1">
    <citation type="submission" date="2021-03" db="EMBL/GenBank/DDBJ databases">
        <title>Draft genome sequence of rust myrtle Austropuccinia psidii MF-1, a brazilian biotype.</title>
        <authorList>
            <person name="Quecine M.C."/>
            <person name="Pachon D.M.R."/>
            <person name="Bonatelli M.L."/>
            <person name="Correr F.H."/>
            <person name="Franceschini L.M."/>
            <person name="Leite T.F."/>
            <person name="Margarido G.R.A."/>
            <person name="Almeida C.A."/>
            <person name="Ferrarezi J.A."/>
            <person name="Labate C.A."/>
        </authorList>
    </citation>
    <scope>NUCLEOTIDE SEQUENCE</scope>
    <source>
        <strain evidence="1">MF-1</strain>
    </source>
</reference>
<dbReference type="EMBL" id="AVOT02020121">
    <property type="protein sequence ID" value="MBW0508100.1"/>
    <property type="molecule type" value="Genomic_DNA"/>
</dbReference>
<protein>
    <submittedName>
        <fullName evidence="1">Uncharacterized protein</fullName>
    </submittedName>
</protein>
<proteinExistence type="predicted"/>
<dbReference type="AlphaFoldDB" id="A0A9Q3DW11"/>
<organism evidence="1 2">
    <name type="scientific">Austropuccinia psidii MF-1</name>
    <dbReference type="NCBI Taxonomy" id="1389203"/>
    <lineage>
        <taxon>Eukaryota</taxon>
        <taxon>Fungi</taxon>
        <taxon>Dikarya</taxon>
        <taxon>Basidiomycota</taxon>
        <taxon>Pucciniomycotina</taxon>
        <taxon>Pucciniomycetes</taxon>
        <taxon>Pucciniales</taxon>
        <taxon>Sphaerophragmiaceae</taxon>
        <taxon>Austropuccinia</taxon>
    </lineage>
</organism>
<evidence type="ECO:0000313" key="2">
    <source>
        <dbReference type="Proteomes" id="UP000765509"/>
    </source>
</evidence>
<evidence type="ECO:0000313" key="1">
    <source>
        <dbReference type="EMBL" id="MBW0508100.1"/>
    </source>
</evidence>
<sequence length="99" mass="11236">MIENELNTIESRMAMKEEQGDEETIYKGMVEFLGLTIMSCSLQKKSKMSVQPRIQFHHILARIALIWSHGSLLSIVRATNLLEISVSQTTLAILSRFQA</sequence>
<gene>
    <name evidence="1" type="ORF">O181_047815</name>
</gene>